<name>A0A7W8D2J1_9GAMM</name>
<protein>
    <submittedName>
        <fullName evidence="2">Vacuolar-type H+-ATPase subunit I/STV1</fullName>
    </submittedName>
</protein>
<keyword evidence="1" id="KW-1133">Transmembrane helix</keyword>
<proteinExistence type="predicted"/>
<organism evidence="2 3">
    <name type="scientific">Chiayiivirga flava</name>
    <dbReference type="NCBI Taxonomy" id="659595"/>
    <lineage>
        <taxon>Bacteria</taxon>
        <taxon>Pseudomonadati</taxon>
        <taxon>Pseudomonadota</taxon>
        <taxon>Gammaproteobacteria</taxon>
        <taxon>Lysobacterales</taxon>
        <taxon>Lysobacteraceae</taxon>
        <taxon>Chiayiivirga</taxon>
    </lineage>
</organism>
<keyword evidence="3" id="KW-1185">Reference proteome</keyword>
<keyword evidence="1" id="KW-0812">Transmembrane</keyword>
<dbReference type="RefSeq" id="WP_183959120.1">
    <property type="nucleotide sequence ID" value="NZ_JACHHP010000001.1"/>
</dbReference>
<comment type="caution">
    <text evidence="2">The sequence shown here is derived from an EMBL/GenBank/DDBJ whole genome shotgun (WGS) entry which is preliminary data.</text>
</comment>
<gene>
    <name evidence="2" type="ORF">HNQ52_000319</name>
</gene>
<dbReference type="Proteomes" id="UP000521199">
    <property type="component" value="Unassembled WGS sequence"/>
</dbReference>
<dbReference type="EMBL" id="JACHHP010000001">
    <property type="protein sequence ID" value="MBB5206803.1"/>
    <property type="molecule type" value="Genomic_DNA"/>
</dbReference>
<feature type="transmembrane region" description="Helical" evidence="1">
    <location>
        <begin position="6"/>
        <end position="23"/>
    </location>
</feature>
<keyword evidence="1" id="KW-0472">Membrane</keyword>
<reference evidence="2 3" key="1">
    <citation type="submission" date="2020-08" db="EMBL/GenBank/DDBJ databases">
        <title>Genomic Encyclopedia of Type Strains, Phase IV (KMG-IV): sequencing the most valuable type-strain genomes for metagenomic binning, comparative biology and taxonomic classification.</title>
        <authorList>
            <person name="Goeker M."/>
        </authorList>
    </citation>
    <scope>NUCLEOTIDE SEQUENCE [LARGE SCALE GENOMIC DNA]</scope>
    <source>
        <strain evidence="2 3">DSM 24163</strain>
    </source>
</reference>
<evidence type="ECO:0000313" key="3">
    <source>
        <dbReference type="Proteomes" id="UP000521199"/>
    </source>
</evidence>
<accession>A0A7W8D2J1</accession>
<evidence type="ECO:0000256" key="1">
    <source>
        <dbReference type="SAM" id="Phobius"/>
    </source>
</evidence>
<evidence type="ECO:0000313" key="2">
    <source>
        <dbReference type="EMBL" id="MBB5206803.1"/>
    </source>
</evidence>
<sequence>MIAFYIAVTAVGLVALVAAVLGLRSRRRERSLRYLLDRADALEALLHTTRDRMSAMRTVVQRVPSDIAAVAHASLDAQPQVQQGLRDVLEHRLWISRHGLQASQRELDRACAALDRAYATISERLDRLENAGAELIDVTQASIDQAAREPAALKRAREDGGS</sequence>
<dbReference type="AlphaFoldDB" id="A0A7W8D2J1"/>